<dbReference type="SUPFAM" id="SSF53756">
    <property type="entry name" value="UDP-Glycosyltransferase/glycogen phosphorylase"/>
    <property type="match status" value="1"/>
</dbReference>
<proteinExistence type="predicted"/>
<dbReference type="Gene3D" id="3.40.50.2000">
    <property type="entry name" value="Glycogen Phosphorylase B"/>
    <property type="match status" value="1"/>
</dbReference>
<dbReference type="CDD" id="cd02440">
    <property type="entry name" value="AdoMet_MTases"/>
    <property type="match status" value="1"/>
</dbReference>
<evidence type="ECO:0000256" key="3">
    <source>
        <dbReference type="ARBA" id="ARBA00022691"/>
    </source>
</evidence>
<gene>
    <name evidence="5" type="ORF">KL86DPRO_70074</name>
</gene>
<dbReference type="PANTHER" id="PTHR43464">
    <property type="entry name" value="METHYLTRANSFERASE"/>
    <property type="match status" value="1"/>
</dbReference>
<dbReference type="InterPro" id="IPR013216">
    <property type="entry name" value="Methyltransf_11"/>
</dbReference>
<dbReference type="SUPFAM" id="SSF53335">
    <property type="entry name" value="S-adenosyl-L-methionine-dependent methyltransferases"/>
    <property type="match status" value="1"/>
</dbReference>
<dbReference type="Gene3D" id="3.40.50.150">
    <property type="entry name" value="Vaccinia Virus protein VP39"/>
    <property type="match status" value="1"/>
</dbReference>
<keyword evidence="2" id="KW-0808">Transferase</keyword>
<evidence type="ECO:0000259" key="4">
    <source>
        <dbReference type="Pfam" id="PF08241"/>
    </source>
</evidence>
<accession>A0A212KGV3</accession>
<evidence type="ECO:0000256" key="1">
    <source>
        <dbReference type="ARBA" id="ARBA00022603"/>
    </source>
</evidence>
<organism evidence="5">
    <name type="scientific">uncultured delta proteobacterium</name>
    <dbReference type="NCBI Taxonomy" id="34034"/>
    <lineage>
        <taxon>Bacteria</taxon>
        <taxon>Deltaproteobacteria</taxon>
        <taxon>environmental samples</taxon>
    </lineage>
</organism>
<dbReference type="AlphaFoldDB" id="A0A212KGV3"/>
<feature type="domain" description="Methyltransferase type 11" evidence="4">
    <location>
        <begin position="487"/>
        <end position="580"/>
    </location>
</feature>
<evidence type="ECO:0000256" key="2">
    <source>
        <dbReference type="ARBA" id="ARBA00022679"/>
    </source>
</evidence>
<keyword evidence="3" id="KW-0949">S-adenosyl-L-methionine</keyword>
<sequence length="722" mass="80168">MSKRLLALSWCMPPMVTPRAINVSRSLAALKSFGWQAEVIAGDLPESERAQFTWGRSLAEKYKDSFAIHYAPYGMGNAPALWIDAAFLAVADRIRQTAPHVFVTFAQPFSDHIVGLKIKYSFPSLPWVAHFSDPWTDNPYESPGEREFFLECQVAEKADALVFTTARTQDLVMKKYPSSWLKKCIVVPHGFEGPILMAPSRREGPLHLVHAGGIYGKRVPYALLDSLATVDASGKVCLLSFVGPVDAAFMQRAAIVKDAVEFIPPTTPEVAERIAQEADVLLVCDAPAQESVFLPSKLIDYLPLGIPILALTPANGSSADLLSEVGGICVDPLDVTAQVEVLRYLAARKTEGTLSSLVPDPDVAQKYSIKQTTRTLATMLERMASDVLIPDHPKTCLVGEYVCPRHGVALMADERGGWLLCGRNCTFPVQDGVPRFVPEGPHASPSENLWTTLRKTQLDSWSGTTVSRDRLTRILGSLDQLHGKKVLEAGCGIGRFSEVMLQAGASLYSFDLSSAVVAARENCIFFPDHHVCQASILAMPFKSGSFDVVVCIGVVQQTPNPEETIAALAVMVKPGGRLFIGHYAPDYPMFFTRRVFRCFLMCMPLTFRLPVCSKLRKWLWPLHVKLYALRRKRFWSRIYRWLCVASPLVDYQEAYPQLSSEALREWAFLDMYDYLTDMYKHLRTTSDIRKTLEGLGFVVERCEYAGNGVEASARRPQVGETA</sequence>
<dbReference type="EMBL" id="FLUQ01000007">
    <property type="protein sequence ID" value="SBW10877.1"/>
    <property type="molecule type" value="Genomic_DNA"/>
</dbReference>
<dbReference type="InterPro" id="IPR029063">
    <property type="entry name" value="SAM-dependent_MTases_sf"/>
</dbReference>
<name>A0A212KGV3_9DELT</name>
<keyword evidence="1" id="KW-0489">Methyltransferase</keyword>
<reference evidence="5" key="1">
    <citation type="submission" date="2016-04" db="EMBL/GenBank/DDBJ databases">
        <authorList>
            <person name="Evans L.H."/>
            <person name="Alamgir A."/>
            <person name="Owens N."/>
            <person name="Weber N.D."/>
            <person name="Virtaneva K."/>
            <person name="Barbian K."/>
            <person name="Babar A."/>
            <person name="Rosenke K."/>
        </authorList>
    </citation>
    <scope>NUCLEOTIDE SEQUENCE</scope>
    <source>
        <strain evidence="5">86</strain>
    </source>
</reference>
<dbReference type="Pfam" id="PF08241">
    <property type="entry name" value="Methyltransf_11"/>
    <property type="match status" value="1"/>
</dbReference>
<dbReference type="PANTHER" id="PTHR43464:SF19">
    <property type="entry name" value="UBIQUINONE BIOSYNTHESIS O-METHYLTRANSFERASE, MITOCHONDRIAL"/>
    <property type="match status" value="1"/>
</dbReference>
<protein>
    <recommendedName>
        <fullName evidence="4">Methyltransferase type 11 domain-containing protein</fullName>
    </recommendedName>
</protein>
<dbReference type="GO" id="GO:0008757">
    <property type="term" value="F:S-adenosylmethionine-dependent methyltransferase activity"/>
    <property type="evidence" value="ECO:0007669"/>
    <property type="project" value="InterPro"/>
</dbReference>
<evidence type="ECO:0000313" key="5">
    <source>
        <dbReference type="EMBL" id="SBW10877.1"/>
    </source>
</evidence>
<dbReference type="GO" id="GO:0032259">
    <property type="term" value="P:methylation"/>
    <property type="evidence" value="ECO:0007669"/>
    <property type="project" value="UniProtKB-KW"/>
</dbReference>